<dbReference type="GO" id="GO:0005739">
    <property type="term" value="C:mitochondrion"/>
    <property type="evidence" value="ECO:0007669"/>
    <property type="project" value="TreeGrafter"/>
</dbReference>
<dbReference type="Gene3D" id="3.30.43.10">
    <property type="entry name" value="Uridine Diphospho-n-acetylenolpyruvylglucosamine Reductase, domain 2"/>
    <property type="match status" value="1"/>
</dbReference>
<dbReference type="PROSITE" id="PS51387">
    <property type="entry name" value="FAD_PCMH"/>
    <property type="match status" value="1"/>
</dbReference>
<evidence type="ECO:0000313" key="4">
    <source>
        <dbReference type="Proteomes" id="UP000266841"/>
    </source>
</evidence>
<sequence length="462" mass="51622">MISASIASASSPLRCGDHDSALWVREPSDLNPTLYVVAIASPFSGLCCAPAGRQTKGEAGQDQDHGGTGEEQYREKKTRKRRSSFRLSGDLDPGAHPRLRVLHDRHMALDLDRLYLPHWKVKQPVQSYTTFLHGREKDQSMRFESFFSRIFRGGNPTPEVYKRMARAVTEKGFLEAHDEYLPEILEAIELGQIKPEDLNRLMAKLIKRDTTGDELLIDGAPSHKLLKRGEVVNSSAEQVFKLASLDNTPTELVEENGDRIKVYEQLKFENWGRTVDFVPALTCVPETIEGVKNIIKWARANKKKVRAVGYRHTWANLYQPANNVIISLLDVGVATKLPAKHPDIDPENELQGIEVLPNVPGDGEEARVKIGAGTTNEQFRRWVINESKREGVQAFTLPINVVMVEITFGGSNAPICHGAGIKNRTLSDLVAAIEFVNANGEVTTVDDPRLLWSARCRDEHHV</sequence>
<dbReference type="PANTHER" id="PTHR43762:SF1">
    <property type="entry name" value="D-ARABINONO-1,4-LACTONE OXIDASE"/>
    <property type="match status" value="1"/>
</dbReference>
<evidence type="ECO:0000256" key="1">
    <source>
        <dbReference type="SAM" id="MobiDB-lite"/>
    </source>
</evidence>
<dbReference type="eggNOG" id="ENOG502SB01">
    <property type="taxonomic scope" value="Eukaryota"/>
</dbReference>
<proteinExistence type="predicted"/>
<dbReference type="InterPro" id="IPR016166">
    <property type="entry name" value="FAD-bd_PCMH"/>
</dbReference>
<dbReference type="InterPro" id="IPR036318">
    <property type="entry name" value="FAD-bd_PCMH-like_sf"/>
</dbReference>
<comment type="caution">
    <text evidence="3">The sequence shown here is derived from an EMBL/GenBank/DDBJ whole genome shotgun (WGS) entry which is preliminary data.</text>
</comment>
<dbReference type="InterPro" id="IPR016167">
    <property type="entry name" value="FAD-bd_PCMH_sub1"/>
</dbReference>
<gene>
    <name evidence="3" type="ORF">THAOC_01674</name>
</gene>
<dbReference type="Gene3D" id="3.30.465.10">
    <property type="match status" value="1"/>
</dbReference>
<accession>K0TCW5</accession>
<dbReference type="PANTHER" id="PTHR43762">
    <property type="entry name" value="L-GULONOLACTONE OXIDASE"/>
    <property type="match status" value="1"/>
</dbReference>
<feature type="domain" description="FAD-binding PCMH-type" evidence="2">
    <location>
        <begin position="275"/>
        <end position="462"/>
    </location>
</feature>
<dbReference type="GO" id="GO:0003885">
    <property type="term" value="F:D-arabinono-1,4-lactone oxidase activity"/>
    <property type="evidence" value="ECO:0007669"/>
    <property type="project" value="TreeGrafter"/>
</dbReference>
<name>K0TCW5_THAOC</name>
<dbReference type="OrthoDB" id="610608at2759"/>
<dbReference type="AlphaFoldDB" id="K0TCW5"/>
<evidence type="ECO:0000313" key="3">
    <source>
        <dbReference type="EMBL" id="EJK76558.1"/>
    </source>
</evidence>
<dbReference type="GO" id="GO:0071949">
    <property type="term" value="F:FAD binding"/>
    <property type="evidence" value="ECO:0007669"/>
    <property type="project" value="InterPro"/>
</dbReference>
<protein>
    <recommendedName>
        <fullName evidence="2">FAD-binding PCMH-type domain-containing protein</fullName>
    </recommendedName>
</protein>
<feature type="region of interest" description="Disordered" evidence="1">
    <location>
        <begin position="54"/>
        <end position="91"/>
    </location>
</feature>
<reference evidence="3 4" key="1">
    <citation type="journal article" date="2012" name="Genome Biol.">
        <title>Genome and low-iron response of an oceanic diatom adapted to chronic iron limitation.</title>
        <authorList>
            <person name="Lommer M."/>
            <person name="Specht M."/>
            <person name="Roy A.S."/>
            <person name="Kraemer L."/>
            <person name="Andreson R."/>
            <person name="Gutowska M.A."/>
            <person name="Wolf J."/>
            <person name="Bergner S.V."/>
            <person name="Schilhabel M.B."/>
            <person name="Klostermeier U.C."/>
            <person name="Beiko R.G."/>
            <person name="Rosenstiel P."/>
            <person name="Hippler M."/>
            <person name="Laroche J."/>
        </authorList>
    </citation>
    <scope>NUCLEOTIDE SEQUENCE [LARGE SCALE GENOMIC DNA]</scope>
    <source>
        <strain evidence="3 4">CCMP1005</strain>
    </source>
</reference>
<dbReference type="EMBL" id="AGNL01002012">
    <property type="protein sequence ID" value="EJK76558.1"/>
    <property type="molecule type" value="Genomic_DNA"/>
</dbReference>
<dbReference type="SUPFAM" id="SSF56176">
    <property type="entry name" value="FAD-binding/transporter-associated domain-like"/>
    <property type="match status" value="1"/>
</dbReference>
<feature type="compositionally biased region" description="Basic and acidic residues" evidence="1">
    <location>
        <begin position="62"/>
        <end position="75"/>
    </location>
</feature>
<keyword evidence="4" id="KW-1185">Reference proteome</keyword>
<dbReference type="InterPro" id="IPR010031">
    <property type="entry name" value="FAD_lactone_oxidase-like"/>
</dbReference>
<dbReference type="InterPro" id="IPR016169">
    <property type="entry name" value="FAD-bd_PCMH_sub2"/>
</dbReference>
<dbReference type="Proteomes" id="UP000266841">
    <property type="component" value="Unassembled WGS sequence"/>
</dbReference>
<organism evidence="3 4">
    <name type="scientific">Thalassiosira oceanica</name>
    <name type="common">Marine diatom</name>
    <dbReference type="NCBI Taxonomy" id="159749"/>
    <lineage>
        <taxon>Eukaryota</taxon>
        <taxon>Sar</taxon>
        <taxon>Stramenopiles</taxon>
        <taxon>Ochrophyta</taxon>
        <taxon>Bacillariophyta</taxon>
        <taxon>Coscinodiscophyceae</taxon>
        <taxon>Thalassiosirophycidae</taxon>
        <taxon>Thalassiosirales</taxon>
        <taxon>Thalassiosiraceae</taxon>
        <taxon>Thalassiosira</taxon>
    </lineage>
</organism>
<evidence type="ECO:0000259" key="2">
    <source>
        <dbReference type="PROSITE" id="PS51387"/>
    </source>
</evidence>